<name>A0A4U1JD64_9BACT</name>
<evidence type="ECO:0000256" key="2">
    <source>
        <dbReference type="PROSITE-ProRule" id="PRU00169"/>
    </source>
</evidence>
<dbReference type="OrthoDB" id="9800897at2"/>
<gene>
    <name evidence="4" type="ORF">E8A74_19975</name>
</gene>
<evidence type="ECO:0000256" key="1">
    <source>
        <dbReference type="ARBA" id="ARBA00022553"/>
    </source>
</evidence>
<sequence length="137" mass="15327">MSGTGFVRPPRVDTQERPRRLVLLVDDDIRSARIFVRMLREDGFDVEVVHDGAHAIGRLSRAPMPDVLVTDLQMPYADGIAVAKYARSENPALPIFMVTGYPEIVAARAKAFDPEPRIFTKPLDYPTFAKELDRSGT</sequence>
<accession>A0A4U1JD64</accession>
<dbReference type="InterPro" id="IPR050595">
    <property type="entry name" value="Bact_response_regulator"/>
</dbReference>
<feature type="domain" description="Response regulatory" evidence="3">
    <location>
        <begin position="21"/>
        <end position="136"/>
    </location>
</feature>
<dbReference type="GO" id="GO:0000160">
    <property type="term" value="P:phosphorelay signal transduction system"/>
    <property type="evidence" value="ECO:0007669"/>
    <property type="project" value="InterPro"/>
</dbReference>
<proteinExistence type="predicted"/>
<dbReference type="PANTHER" id="PTHR44591:SF3">
    <property type="entry name" value="RESPONSE REGULATORY DOMAIN-CONTAINING PROTEIN"/>
    <property type="match status" value="1"/>
</dbReference>
<comment type="caution">
    <text evidence="4">The sequence shown here is derived from an EMBL/GenBank/DDBJ whole genome shotgun (WGS) entry which is preliminary data.</text>
</comment>
<dbReference type="InterPro" id="IPR001789">
    <property type="entry name" value="Sig_transdc_resp-reg_receiver"/>
</dbReference>
<dbReference type="SMART" id="SM00448">
    <property type="entry name" value="REC"/>
    <property type="match status" value="1"/>
</dbReference>
<evidence type="ECO:0000313" key="5">
    <source>
        <dbReference type="Proteomes" id="UP000309215"/>
    </source>
</evidence>
<dbReference type="CDD" id="cd00156">
    <property type="entry name" value="REC"/>
    <property type="match status" value="1"/>
</dbReference>
<protein>
    <submittedName>
        <fullName evidence="4">Response regulator</fullName>
    </submittedName>
</protein>
<dbReference type="PANTHER" id="PTHR44591">
    <property type="entry name" value="STRESS RESPONSE REGULATOR PROTEIN 1"/>
    <property type="match status" value="1"/>
</dbReference>
<dbReference type="Pfam" id="PF00072">
    <property type="entry name" value="Response_reg"/>
    <property type="match status" value="1"/>
</dbReference>
<dbReference type="Proteomes" id="UP000309215">
    <property type="component" value="Unassembled WGS sequence"/>
</dbReference>
<reference evidence="4 5" key="1">
    <citation type="submission" date="2019-04" db="EMBL/GenBank/DDBJ databases">
        <authorList>
            <person name="Li Y."/>
            <person name="Wang J."/>
        </authorList>
    </citation>
    <scope>NUCLEOTIDE SEQUENCE [LARGE SCALE GENOMIC DNA]</scope>
    <source>
        <strain evidence="4 5">DSM 14668</strain>
    </source>
</reference>
<dbReference type="SUPFAM" id="SSF52172">
    <property type="entry name" value="CheY-like"/>
    <property type="match status" value="1"/>
</dbReference>
<dbReference type="Gene3D" id="3.40.50.2300">
    <property type="match status" value="1"/>
</dbReference>
<keyword evidence="5" id="KW-1185">Reference proteome</keyword>
<feature type="modified residue" description="4-aspartylphosphate" evidence="2">
    <location>
        <position position="71"/>
    </location>
</feature>
<evidence type="ECO:0000313" key="4">
    <source>
        <dbReference type="EMBL" id="TKD06503.1"/>
    </source>
</evidence>
<evidence type="ECO:0000259" key="3">
    <source>
        <dbReference type="PROSITE" id="PS50110"/>
    </source>
</evidence>
<organism evidence="4 5">
    <name type="scientific">Polyangium fumosum</name>
    <dbReference type="NCBI Taxonomy" id="889272"/>
    <lineage>
        <taxon>Bacteria</taxon>
        <taxon>Pseudomonadati</taxon>
        <taxon>Myxococcota</taxon>
        <taxon>Polyangia</taxon>
        <taxon>Polyangiales</taxon>
        <taxon>Polyangiaceae</taxon>
        <taxon>Polyangium</taxon>
    </lineage>
</organism>
<dbReference type="InterPro" id="IPR011006">
    <property type="entry name" value="CheY-like_superfamily"/>
</dbReference>
<keyword evidence="1 2" id="KW-0597">Phosphoprotein</keyword>
<dbReference type="AlphaFoldDB" id="A0A4U1JD64"/>
<dbReference type="EMBL" id="SSMQ01000019">
    <property type="protein sequence ID" value="TKD06503.1"/>
    <property type="molecule type" value="Genomic_DNA"/>
</dbReference>
<dbReference type="PROSITE" id="PS50110">
    <property type="entry name" value="RESPONSE_REGULATORY"/>
    <property type="match status" value="1"/>
</dbReference>